<dbReference type="EMBL" id="NESQ01000417">
    <property type="protein sequence ID" value="PUU73067.1"/>
    <property type="molecule type" value="Genomic_DNA"/>
</dbReference>
<keyword evidence="3" id="KW-1185">Reference proteome</keyword>
<feature type="transmembrane region" description="Helical" evidence="1">
    <location>
        <begin position="40"/>
        <end position="63"/>
    </location>
</feature>
<name>A0A2T6ZC42_TUBBO</name>
<dbReference type="AlphaFoldDB" id="A0A2T6ZC42"/>
<evidence type="ECO:0000313" key="3">
    <source>
        <dbReference type="Proteomes" id="UP000244722"/>
    </source>
</evidence>
<organism evidence="2 3">
    <name type="scientific">Tuber borchii</name>
    <name type="common">White truffle</name>
    <dbReference type="NCBI Taxonomy" id="42251"/>
    <lineage>
        <taxon>Eukaryota</taxon>
        <taxon>Fungi</taxon>
        <taxon>Dikarya</taxon>
        <taxon>Ascomycota</taxon>
        <taxon>Pezizomycotina</taxon>
        <taxon>Pezizomycetes</taxon>
        <taxon>Pezizales</taxon>
        <taxon>Tuberaceae</taxon>
        <taxon>Tuber</taxon>
    </lineage>
</organism>
<gene>
    <name evidence="2" type="ORF">B9Z19DRAFT_578639</name>
</gene>
<protein>
    <recommendedName>
        <fullName evidence="4">Transmembrane protein</fullName>
    </recommendedName>
</protein>
<evidence type="ECO:0008006" key="4">
    <source>
        <dbReference type="Google" id="ProtNLM"/>
    </source>
</evidence>
<keyword evidence="1" id="KW-0812">Transmembrane</keyword>
<comment type="caution">
    <text evidence="2">The sequence shown here is derived from an EMBL/GenBank/DDBJ whole genome shotgun (WGS) entry which is preliminary data.</text>
</comment>
<reference evidence="2 3" key="1">
    <citation type="submission" date="2017-04" db="EMBL/GenBank/DDBJ databases">
        <title>Draft genome sequence of Tuber borchii Vittad., a whitish edible truffle.</title>
        <authorList>
            <consortium name="DOE Joint Genome Institute"/>
            <person name="Murat C."/>
            <person name="Kuo A."/>
            <person name="Barry K.W."/>
            <person name="Clum A."/>
            <person name="Dockter R.B."/>
            <person name="Fauchery L."/>
            <person name="Iotti M."/>
            <person name="Kohler A."/>
            <person name="Labutti K."/>
            <person name="Lindquist E.A."/>
            <person name="Lipzen A."/>
            <person name="Ohm R.A."/>
            <person name="Wang M."/>
            <person name="Grigoriev I.V."/>
            <person name="Zambonelli A."/>
            <person name="Martin F.M."/>
        </authorList>
    </citation>
    <scope>NUCLEOTIDE SEQUENCE [LARGE SCALE GENOMIC DNA]</scope>
    <source>
        <strain evidence="2 3">Tbo3840</strain>
    </source>
</reference>
<sequence>MGVCVWGGGDSRVLRILDLVALAAFFFFLFFFFSSQDSSVGGWLWCNVLLFIVIPMVFTCGVISY</sequence>
<feature type="transmembrane region" description="Helical" evidence="1">
    <location>
        <begin position="16"/>
        <end position="34"/>
    </location>
</feature>
<keyword evidence="1" id="KW-1133">Transmembrane helix</keyword>
<keyword evidence="1" id="KW-0472">Membrane</keyword>
<accession>A0A2T6ZC42</accession>
<evidence type="ECO:0000313" key="2">
    <source>
        <dbReference type="EMBL" id="PUU73067.1"/>
    </source>
</evidence>
<proteinExistence type="predicted"/>
<dbReference type="Proteomes" id="UP000244722">
    <property type="component" value="Unassembled WGS sequence"/>
</dbReference>
<evidence type="ECO:0000256" key="1">
    <source>
        <dbReference type="SAM" id="Phobius"/>
    </source>
</evidence>